<organism evidence="1 2">
    <name type="scientific">Periplaneta americana</name>
    <name type="common">American cockroach</name>
    <name type="synonym">Blatta americana</name>
    <dbReference type="NCBI Taxonomy" id="6978"/>
    <lineage>
        <taxon>Eukaryota</taxon>
        <taxon>Metazoa</taxon>
        <taxon>Ecdysozoa</taxon>
        <taxon>Arthropoda</taxon>
        <taxon>Hexapoda</taxon>
        <taxon>Insecta</taxon>
        <taxon>Pterygota</taxon>
        <taxon>Neoptera</taxon>
        <taxon>Polyneoptera</taxon>
        <taxon>Dictyoptera</taxon>
        <taxon>Blattodea</taxon>
        <taxon>Blattoidea</taxon>
        <taxon>Blattidae</taxon>
        <taxon>Blattinae</taxon>
        <taxon>Periplaneta</taxon>
    </lineage>
</organism>
<accession>A0ABQ8TWB0</accession>
<evidence type="ECO:0000313" key="2">
    <source>
        <dbReference type="Proteomes" id="UP001148838"/>
    </source>
</evidence>
<protein>
    <recommendedName>
        <fullName evidence="3">DUF4817 domain-containing protein</fullName>
    </recommendedName>
</protein>
<dbReference type="EMBL" id="JAJSOF020000003">
    <property type="protein sequence ID" value="KAJ4450138.1"/>
    <property type="molecule type" value="Genomic_DNA"/>
</dbReference>
<sequence>MLNTFSTEQYADVLFILGVFDDESNAASAEYQRWYSNRRIPNPRTIVRTFSTLIGNRFTSECYNPERV</sequence>
<name>A0ABQ8TWB0_PERAM</name>
<reference evidence="1 2" key="1">
    <citation type="journal article" date="2022" name="Allergy">
        <title>Genome assembly and annotation of Periplaneta americana reveal a comprehensive cockroach allergen profile.</title>
        <authorList>
            <person name="Wang L."/>
            <person name="Xiong Q."/>
            <person name="Saelim N."/>
            <person name="Wang L."/>
            <person name="Nong W."/>
            <person name="Wan A.T."/>
            <person name="Shi M."/>
            <person name="Liu X."/>
            <person name="Cao Q."/>
            <person name="Hui J.H.L."/>
            <person name="Sookrung N."/>
            <person name="Leung T.F."/>
            <person name="Tungtrongchitr A."/>
            <person name="Tsui S.K.W."/>
        </authorList>
    </citation>
    <scope>NUCLEOTIDE SEQUENCE [LARGE SCALE GENOMIC DNA]</scope>
    <source>
        <strain evidence="1">PWHHKU_190912</strain>
    </source>
</reference>
<evidence type="ECO:0000313" key="1">
    <source>
        <dbReference type="EMBL" id="KAJ4450138.1"/>
    </source>
</evidence>
<proteinExistence type="predicted"/>
<evidence type="ECO:0008006" key="3">
    <source>
        <dbReference type="Google" id="ProtNLM"/>
    </source>
</evidence>
<gene>
    <name evidence="1" type="ORF">ANN_01545</name>
</gene>
<comment type="caution">
    <text evidence="1">The sequence shown here is derived from an EMBL/GenBank/DDBJ whole genome shotgun (WGS) entry which is preliminary data.</text>
</comment>
<keyword evidence="2" id="KW-1185">Reference proteome</keyword>
<dbReference type="Proteomes" id="UP001148838">
    <property type="component" value="Unassembled WGS sequence"/>
</dbReference>